<dbReference type="PANTHER" id="PTHR43133:SF25">
    <property type="entry name" value="RNA POLYMERASE SIGMA FACTOR RFAY-RELATED"/>
    <property type="match status" value="1"/>
</dbReference>
<dbReference type="InterPro" id="IPR007627">
    <property type="entry name" value="RNA_pol_sigma70_r2"/>
</dbReference>
<organism evidence="9 10">
    <name type="scientific">Kaistia terrae</name>
    <dbReference type="NCBI Taxonomy" id="537017"/>
    <lineage>
        <taxon>Bacteria</taxon>
        <taxon>Pseudomonadati</taxon>
        <taxon>Pseudomonadota</taxon>
        <taxon>Alphaproteobacteria</taxon>
        <taxon>Hyphomicrobiales</taxon>
        <taxon>Kaistiaceae</taxon>
        <taxon>Kaistia</taxon>
    </lineage>
</organism>
<keyword evidence="10" id="KW-1185">Reference proteome</keyword>
<dbReference type="NCBIfam" id="TIGR02937">
    <property type="entry name" value="sigma70-ECF"/>
    <property type="match status" value="1"/>
</dbReference>
<comment type="similarity">
    <text evidence="1 6">Belongs to the sigma-70 factor family. ECF subfamily.</text>
</comment>
<keyword evidence="3 6" id="KW-0731">Sigma factor</keyword>
<protein>
    <recommendedName>
        <fullName evidence="6">RNA polymerase sigma factor</fullName>
    </recommendedName>
</protein>
<evidence type="ECO:0000313" key="10">
    <source>
        <dbReference type="Proteomes" id="UP001596150"/>
    </source>
</evidence>
<dbReference type="InterPro" id="IPR013324">
    <property type="entry name" value="RNA_pol_sigma_r3/r4-like"/>
</dbReference>
<dbReference type="InterPro" id="IPR013325">
    <property type="entry name" value="RNA_pol_sigma_r2"/>
</dbReference>
<dbReference type="Gene3D" id="1.10.10.10">
    <property type="entry name" value="Winged helix-like DNA-binding domain superfamily/Winged helix DNA-binding domain"/>
    <property type="match status" value="1"/>
</dbReference>
<dbReference type="CDD" id="cd06171">
    <property type="entry name" value="Sigma70_r4"/>
    <property type="match status" value="1"/>
</dbReference>
<dbReference type="SUPFAM" id="SSF88659">
    <property type="entry name" value="Sigma3 and sigma4 domains of RNA polymerase sigma factors"/>
    <property type="match status" value="1"/>
</dbReference>
<dbReference type="InterPro" id="IPR014284">
    <property type="entry name" value="RNA_pol_sigma-70_dom"/>
</dbReference>
<gene>
    <name evidence="9" type="ORF">ACFPP9_18740</name>
</gene>
<dbReference type="Pfam" id="PF08281">
    <property type="entry name" value="Sigma70_r4_2"/>
    <property type="match status" value="1"/>
</dbReference>
<feature type="domain" description="RNA polymerase sigma factor 70 region 4 type 2" evidence="8">
    <location>
        <begin position="97"/>
        <end position="149"/>
    </location>
</feature>
<dbReference type="EMBL" id="JBHSML010000012">
    <property type="protein sequence ID" value="MFC5517823.1"/>
    <property type="molecule type" value="Genomic_DNA"/>
</dbReference>
<evidence type="ECO:0000256" key="1">
    <source>
        <dbReference type="ARBA" id="ARBA00010641"/>
    </source>
</evidence>
<dbReference type="NCBIfam" id="NF009199">
    <property type="entry name" value="PRK12547.1"/>
    <property type="match status" value="1"/>
</dbReference>
<name>A0ABW0Q0E1_9HYPH</name>
<proteinExistence type="inferred from homology"/>
<comment type="caution">
    <text evidence="9">The sequence shown here is derived from an EMBL/GenBank/DDBJ whole genome shotgun (WGS) entry which is preliminary data.</text>
</comment>
<dbReference type="InterPro" id="IPR013249">
    <property type="entry name" value="RNA_pol_sigma70_r4_t2"/>
</dbReference>
<dbReference type="RefSeq" id="WP_266345212.1">
    <property type="nucleotide sequence ID" value="NZ_JAPKNH010000007.1"/>
</dbReference>
<accession>A0ABW0Q0E1</accession>
<evidence type="ECO:0000256" key="3">
    <source>
        <dbReference type="ARBA" id="ARBA00023082"/>
    </source>
</evidence>
<evidence type="ECO:0000256" key="4">
    <source>
        <dbReference type="ARBA" id="ARBA00023125"/>
    </source>
</evidence>
<dbReference type="Pfam" id="PF04542">
    <property type="entry name" value="Sigma70_r2"/>
    <property type="match status" value="1"/>
</dbReference>
<evidence type="ECO:0000259" key="8">
    <source>
        <dbReference type="Pfam" id="PF08281"/>
    </source>
</evidence>
<keyword evidence="2 6" id="KW-0805">Transcription regulation</keyword>
<evidence type="ECO:0000313" key="9">
    <source>
        <dbReference type="EMBL" id="MFC5517823.1"/>
    </source>
</evidence>
<dbReference type="SUPFAM" id="SSF88946">
    <property type="entry name" value="Sigma2 domain of RNA polymerase sigma factors"/>
    <property type="match status" value="1"/>
</dbReference>
<evidence type="ECO:0000259" key="7">
    <source>
        <dbReference type="Pfam" id="PF04542"/>
    </source>
</evidence>
<evidence type="ECO:0000256" key="5">
    <source>
        <dbReference type="ARBA" id="ARBA00023163"/>
    </source>
</evidence>
<keyword evidence="5 6" id="KW-0804">Transcription</keyword>
<reference evidence="10" key="1">
    <citation type="journal article" date="2019" name="Int. J. Syst. Evol. Microbiol.">
        <title>The Global Catalogue of Microorganisms (GCM) 10K type strain sequencing project: providing services to taxonomists for standard genome sequencing and annotation.</title>
        <authorList>
            <consortium name="The Broad Institute Genomics Platform"/>
            <consortium name="The Broad Institute Genome Sequencing Center for Infectious Disease"/>
            <person name="Wu L."/>
            <person name="Ma J."/>
        </authorList>
    </citation>
    <scope>NUCLEOTIDE SEQUENCE [LARGE SCALE GENOMIC DNA]</scope>
    <source>
        <strain evidence="10">KACC 12633</strain>
    </source>
</reference>
<dbReference type="InterPro" id="IPR036388">
    <property type="entry name" value="WH-like_DNA-bd_sf"/>
</dbReference>
<evidence type="ECO:0000256" key="2">
    <source>
        <dbReference type="ARBA" id="ARBA00023015"/>
    </source>
</evidence>
<dbReference type="InterPro" id="IPR000838">
    <property type="entry name" value="RNA_pol_sigma70_ECF_CS"/>
</dbReference>
<sequence>MKNELVEALPMLRAFARSLSGNRDRADDLVQETVMRALANKDKFQVGTNLHAWLVTILRNQYYSEGRKRRREVEDAEGTHAARLSDVGAQHGHLELDDFLRAMQLLPDEQREALVLIGASGFSYEEAAEICEVKVGTVKSRVSRARARLEEIMSGGVPLPPPDTAKRSADEIEQAMALRTG</sequence>
<dbReference type="PANTHER" id="PTHR43133">
    <property type="entry name" value="RNA POLYMERASE ECF-TYPE SIGMA FACTO"/>
    <property type="match status" value="1"/>
</dbReference>
<keyword evidence="4 6" id="KW-0238">DNA-binding</keyword>
<feature type="domain" description="RNA polymerase sigma-70 region 2" evidence="7">
    <location>
        <begin position="6"/>
        <end position="71"/>
    </location>
</feature>
<dbReference type="PROSITE" id="PS01063">
    <property type="entry name" value="SIGMA70_ECF"/>
    <property type="match status" value="1"/>
</dbReference>
<dbReference type="InterPro" id="IPR039425">
    <property type="entry name" value="RNA_pol_sigma-70-like"/>
</dbReference>
<dbReference type="Proteomes" id="UP001596150">
    <property type="component" value="Unassembled WGS sequence"/>
</dbReference>
<dbReference type="Gene3D" id="1.10.1740.10">
    <property type="match status" value="1"/>
</dbReference>
<evidence type="ECO:0000256" key="6">
    <source>
        <dbReference type="RuleBase" id="RU000716"/>
    </source>
</evidence>